<dbReference type="STRING" id="1391654.AKJ09_01038"/>
<dbReference type="KEGG" id="llu:AKJ09_01038"/>
<dbReference type="InterPro" id="IPR036249">
    <property type="entry name" value="Thioredoxin-like_sf"/>
</dbReference>
<dbReference type="InterPro" id="IPR036873">
    <property type="entry name" value="Rhodanese-like_dom_sf"/>
</dbReference>
<feature type="domain" description="Rhodanese" evidence="1">
    <location>
        <begin position="102"/>
        <end position="190"/>
    </location>
</feature>
<dbReference type="InterPro" id="IPR013766">
    <property type="entry name" value="Thioredoxin_domain"/>
</dbReference>
<dbReference type="PROSITE" id="PS51352">
    <property type="entry name" value="THIOREDOXIN_2"/>
    <property type="match status" value="1"/>
</dbReference>
<gene>
    <name evidence="3" type="ORF">AKJ09_01038</name>
</gene>
<accession>A0A0K1PMN5</accession>
<dbReference type="GO" id="GO:0015035">
    <property type="term" value="F:protein-disulfide reductase activity"/>
    <property type="evidence" value="ECO:0007669"/>
    <property type="project" value="TreeGrafter"/>
</dbReference>
<dbReference type="PROSITE" id="PS50206">
    <property type="entry name" value="RHODANESE_3"/>
    <property type="match status" value="1"/>
</dbReference>
<dbReference type="Proteomes" id="UP000064967">
    <property type="component" value="Chromosome"/>
</dbReference>
<dbReference type="Gene3D" id="3.40.30.10">
    <property type="entry name" value="Glutaredoxin"/>
    <property type="match status" value="1"/>
</dbReference>
<evidence type="ECO:0000259" key="2">
    <source>
        <dbReference type="PROSITE" id="PS51352"/>
    </source>
</evidence>
<dbReference type="Pfam" id="PF00085">
    <property type="entry name" value="Thioredoxin"/>
    <property type="match status" value="1"/>
</dbReference>
<keyword evidence="4" id="KW-1185">Reference proteome</keyword>
<dbReference type="Pfam" id="PF00581">
    <property type="entry name" value="Rhodanese"/>
    <property type="match status" value="1"/>
</dbReference>
<name>A0A0K1PMN5_9BACT</name>
<dbReference type="AlphaFoldDB" id="A0A0K1PMN5"/>
<dbReference type="CDD" id="cd00158">
    <property type="entry name" value="RHOD"/>
    <property type="match status" value="1"/>
</dbReference>
<dbReference type="InterPro" id="IPR001763">
    <property type="entry name" value="Rhodanese-like_dom"/>
</dbReference>
<evidence type="ECO:0000313" key="3">
    <source>
        <dbReference type="EMBL" id="AKU94374.1"/>
    </source>
</evidence>
<sequence length="191" mass="20976">MLVEFMTEWSQPCQAIAPEVEAFAKEMEGKLRVVKVDIEKSQMLARQLRLQSVPTFMLFVDQRLGDAQVGPLNKKQLRAMVEPFLPRQEGALKARELAELLKQGVVAAVDVRDAGAFGRAHIPGAKNIPAEELGGRLAELYMLAGQPVLYDRSGDKVKDLATTMAEQGTPVAFLEGGFLSWEAEGLPIERG</sequence>
<dbReference type="PANTHER" id="PTHR45663">
    <property type="entry name" value="GEO12009P1"/>
    <property type="match status" value="1"/>
</dbReference>
<dbReference type="SMART" id="SM00450">
    <property type="entry name" value="RHOD"/>
    <property type="match status" value="1"/>
</dbReference>
<dbReference type="EMBL" id="CP012333">
    <property type="protein sequence ID" value="AKU94374.1"/>
    <property type="molecule type" value="Genomic_DNA"/>
</dbReference>
<dbReference type="SUPFAM" id="SSF52821">
    <property type="entry name" value="Rhodanese/Cell cycle control phosphatase"/>
    <property type="match status" value="1"/>
</dbReference>
<dbReference type="PANTHER" id="PTHR45663:SF11">
    <property type="entry name" value="GEO12009P1"/>
    <property type="match status" value="1"/>
</dbReference>
<dbReference type="GO" id="GO:0005737">
    <property type="term" value="C:cytoplasm"/>
    <property type="evidence" value="ECO:0007669"/>
    <property type="project" value="TreeGrafter"/>
</dbReference>
<feature type="domain" description="Thioredoxin" evidence="2">
    <location>
        <begin position="1"/>
        <end position="86"/>
    </location>
</feature>
<reference evidence="3 4" key="1">
    <citation type="submission" date="2015-08" db="EMBL/GenBank/DDBJ databases">
        <authorList>
            <person name="Babu N.S."/>
            <person name="Beckwith C.J."/>
            <person name="Beseler K.G."/>
            <person name="Brison A."/>
            <person name="Carone J.V."/>
            <person name="Caskin T.P."/>
            <person name="Diamond M."/>
            <person name="Durham M.E."/>
            <person name="Foxe J.M."/>
            <person name="Go M."/>
            <person name="Henderson B.A."/>
            <person name="Jones I.B."/>
            <person name="McGettigan J.A."/>
            <person name="Micheletti S.J."/>
            <person name="Nasrallah M.E."/>
            <person name="Ortiz D."/>
            <person name="Piller C.R."/>
            <person name="Privatt S.R."/>
            <person name="Schneider S.L."/>
            <person name="Sharp S."/>
            <person name="Smith T.C."/>
            <person name="Stanton J.D."/>
            <person name="Ullery H.E."/>
            <person name="Wilson R.J."/>
            <person name="Serrano M.G."/>
            <person name="Buck G."/>
            <person name="Lee V."/>
            <person name="Wang Y."/>
            <person name="Carvalho R."/>
            <person name="Voegtly L."/>
            <person name="Shi R."/>
            <person name="Duckworth R."/>
            <person name="Johnson A."/>
            <person name="Loviza R."/>
            <person name="Walstead R."/>
            <person name="Shah Z."/>
            <person name="Kiflezghi M."/>
            <person name="Wade K."/>
            <person name="Ball S.L."/>
            <person name="Bradley K.W."/>
            <person name="Asai D.J."/>
            <person name="Bowman C.A."/>
            <person name="Russell D.A."/>
            <person name="Pope W.H."/>
            <person name="Jacobs-Sera D."/>
            <person name="Hendrix R.W."/>
            <person name="Hatfull G.F."/>
        </authorList>
    </citation>
    <scope>NUCLEOTIDE SEQUENCE [LARGE SCALE GENOMIC DNA]</scope>
    <source>
        <strain evidence="3 4">DSM 27648</strain>
    </source>
</reference>
<protein>
    <submittedName>
        <fullName evidence="3">Thioredoxin</fullName>
    </submittedName>
</protein>
<proteinExistence type="predicted"/>
<dbReference type="Gene3D" id="3.40.250.10">
    <property type="entry name" value="Rhodanese-like domain"/>
    <property type="match status" value="1"/>
</dbReference>
<evidence type="ECO:0000259" key="1">
    <source>
        <dbReference type="PROSITE" id="PS50206"/>
    </source>
</evidence>
<dbReference type="SUPFAM" id="SSF52833">
    <property type="entry name" value="Thioredoxin-like"/>
    <property type="match status" value="1"/>
</dbReference>
<organism evidence="3 4">
    <name type="scientific">Labilithrix luteola</name>
    <dbReference type="NCBI Taxonomy" id="1391654"/>
    <lineage>
        <taxon>Bacteria</taxon>
        <taxon>Pseudomonadati</taxon>
        <taxon>Myxococcota</taxon>
        <taxon>Polyangia</taxon>
        <taxon>Polyangiales</taxon>
        <taxon>Labilitrichaceae</taxon>
        <taxon>Labilithrix</taxon>
    </lineage>
</organism>
<evidence type="ECO:0000313" key="4">
    <source>
        <dbReference type="Proteomes" id="UP000064967"/>
    </source>
</evidence>
<dbReference type="CDD" id="cd02947">
    <property type="entry name" value="TRX_family"/>
    <property type="match status" value="1"/>
</dbReference>